<name>A0A8S3R5H5_MYTED</name>
<dbReference type="EMBL" id="CAJPWZ010000877">
    <property type="protein sequence ID" value="CAG2202125.1"/>
    <property type="molecule type" value="Genomic_DNA"/>
</dbReference>
<gene>
    <name evidence="3" type="ORF">MEDL_16717</name>
</gene>
<keyword evidence="4" id="KW-1185">Reference proteome</keyword>
<keyword evidence="1" id="KW-0472">Membrane</keyword>
<comment type="caution">
    <text evidence="3">The sequence shown here is derived from an EMBL/GenBank/DDBJ whole genome shotgun (WGS) entry which is preliminary data.</text>
</comment>
<dbReference type="Pfam" id="PF12248">
    <property type="entry name" value="Methyltransf_FA"/>
    <property type="match status" value="1"/>
</dbReference>
<proteinExistence type="predicted"/>
<evidence type="ECO:0000256" key="1">
    <source>
        <dbReference type="SAM" id="Phobius"/>
    </source>
</evidence>
<accession>A0A8S3R5H5</accession>
<organism evidence="3 4">
    <name type="scientific">Mytilus edulis</name>
    <name type="common">Blue mussel</name>
    <dbReference type="NCBI Taxonomy" id="6550"/>
    <lineage>
        <taxon>Eukaryota</taxon>
        <taxon>Metazoa</taxon>
        <taxon>Spiralia</taxon>
        <taxon>Lophotrochozoa</taxon>
        <taxon>Mollusca</taxon>
        <taxon>Bivalvia</taxon>
        <taxon>Autobranchia</taxon>
        <taxon>Pteriomorphia</taxon>
        <taxon>Mytilida</taxon>
        <taxon>Mytiloidea</taxon>
        <taxon>Mytilidae</taxon>
        <taxon>Mytilinae</taxon>
        <taxon>Mytilus</taxon>
    </lineage>
</organism>
<sequence>MLSISGEDIHYSTPNKNEYVILSTLGITLTNEFISFKVKVNSDVHFALISGTTEDDQLYEIVIGGWNNTKSVIRTAKQGTPVYSIKGTFLHDGIFKEFWISWNDDTINVGHGLEAASGSIFLEWTNPNGLRPIRNVGFYTAYDSTAGEWIFFKQDVTAAITTQTEMTTYLESKITTDHTSQPPTIVPSCLCPCSTMGKRSNLQSQNLTKEEVVVLLADKIEAIKKELSIEKKSSSKYIRKITSAPDDRKSSKSIGFVAVVVLCVPLALIVMSDILNLYLYLMRR</sequence>
<dbReference type="AlphaFoldDB" id="A0A8S3R5H5"/>
<feature type="domain" description="Farnesoic acid O-methyl transferase" evidence="2">
    <location>
        <begin position="30"/>
        <end position="151"/>
    </location>
</feature>
<evidence type="ECO:0000313" key="4">
    <source>
        <dbReference type="Proteomes" id="UP000683360"/>
    </source>
</evidence>
<feature type="transmembrane region" description="Helical" evidence="1">
    <location>
        <begin position="254"/>
        <end position="281"/>
    </location>
</feature>
<keyword evidence="1" id="KW-1133">Transmembrane helix</keyword>
<reference evidence="3" key="1">
    <citation type="submission" date="2021-03" db="EMBL/GenBank/DDBJ databases">
        <authorList>
            <person name="Bekaert M."/>
        </authorList>
    </citation>
    <scope>NUCLEOTIDE SEQUENCE</scope>
</reference>
<dbReference type="InterPro" id="IPR022041">
    <property type="entry name" value="Methyltransf_FA"/>
</dbReference>
<dbReference type="Proteomes" id="UP000683360">
    <property type="component" value="Unassembled WGS sequence"/>
</dbReference>
<keyword evidence="1" id="KW-0812">Transmembrane</keyword>
<dbReference type="PANTHER" id="PTHR36695:SF12">
    <property type="entry name" value="AGAP008648-PA"/>
    <property type="match status" value="1"/>
</dbReference>
<protein>
    <recommendedName>
        <fullName evidence="2">Farnesoic acid O-methyl transferase domain-containing protein</fullName>
    </recommendedName>
</protein>
<evidence type="ECO:0000313" key="3">
    <source>
        <dbReference type="EMBL" id="CAG2202125.1"/>
    </source>
</evidence>
<dbReference type="OrthoDB" id="2142040at2759"/>
<evidence type="ECO:0000259" key="2">
    <source>
        <dbReference type="Pfam" id="PF12248"/>
    </source>
</evidence>
<dbReference type="PANTHER" id="PTHR36695">
    <property type="entry name" value="AGAP008648-PA"/>
    <property type="match status" value="1"/>
</dbReference>